<dbReference type="SUPFAM" id="SSF52467">
    <property type="entry name" value="DHS-like NAD/FAD-binding domain"/>
    <property type="match status" value="1"/>
</dbReference>
<evidence type="ECO:0000256" key="2">
    <source>
        <dbReference type="ARBA" id="ARBA00022679"/>
    </source>
</evidence>
<dbReference type="InterPro" id="IPR026591">
    <property type="entry name" value="Sirtuin_cat_small_dom_sf"/>
</dbReference>
<feature type="binding site" evidence="4">
    <location>
        <position position="168"/>
    </location>
    <ligand>
        <name>Zn(2+)</name>
        <dbReference type="ChEBI" id="CHEBI:29105"/>
    </ligand>
</feature>
<dbReference type="GO" id="GO:0017136">
    <property type="term" value="F:histone deacetylase activity, NAD-dependent"/>
    <property type="evidence" value="ECO:0007669"/>
    <property type="project" value="TreeGrafter"/>
</dbReference>
<dbReference type="EMBL" id="LYVF01000054">
    <property type="protein sequence ID" value="OAT85609.1"/>
    <property type="molecule type" value="Genomic_DNA"/>
</dbReference>
<dbReference type="GO" id="GO:0046872">
    <property type="term" value="F:metal ion binding"/>
    <property type="evidence" value="ECO:0007669"/>
    <property type="project" value="UniProtKB-KW"/>
</dbReference>
<dbReference type="GO" id="GO:0070403">
    <property type="term" value="F:NAD+ binding"/>
    <property type="evidence" value="ECO:0007669"/>
    <property type="project" value="InterPro"/>
</dbReference>
<feature type="binding site" evidence="4">
    <location>
        <position position="141"/>
    </location>
    <ligand>
        <name>Zn(2+)</name>
        <dbReference type="ChEBI" id="CHEBI:29105"/>
    </ligand>
</feature>
<comment type="caution">
    <text evidence="6">The sequence shown here is derived from an EMBL/GenBank/DDBJ whole genome shotgun (WGS) entry which is preliminary data.</text>
</comment>
<dbReference type="PROSITE" id="PS50305">
    <property type="entry name" value="SIRTUIN"/>
    <property type="match status" value="1"/>
</dbReference>
<keyword evidence="7" id="KW-1185">Reference proteome</keyword>
<evidence type="ECO:0000259" key="5">
    <source>
        <dbReference type="PROSITE" id="PS50305"/>
    </source>
</evidence>
<sequence>MKMDIRYGGLAMEYQEKIRMLAALLKSPGPNFALTGAGVSTESGIPDFRSPGTGLWTKYDPMQVASLSSLRRDPAAFYAVNLPRWQTFEGVQPNDAHLSLARLEKHGYLVGVITQNIDSLHRIAGSRRVWEVHGHLRTCHCMDCERSYPFRELTERAAARGLPRCAACNGVLRPDVVLFEDQMSDDFYKATRALTGCQLLLVAGSSLQVYPAAGLPQYARRVVIINREETPWDEQAVLVIHASTGRVFRDLLAEMNVPEN</sequence>
<dbReference type="PANTHER" id="PTHR11085:SF10">
    <property type="entry name" value="NAD-DEPENDENT PROTEIN DEACYLASE SIRTUIN-5, MITOCHONDRIAL-RELATED"/>
    <property type="match status" value="1"/>
</dbReference>
<dbReference type="AlphaFoldDB" id="A0A1B7LHE3"/>
<name>A0A1B7LHE3_9FIRM</name>
<dbReference type="InterPro" id="IPR003000">
    <property type="entry name" value="Sirtuin"/>
</dbReference>
<feature type="binding site" evidence="4">
    <location>
        <position position="144"/>
    </location>
    <ligand>
        <name>Zn(2+)</name>
        <dbReference type="ChEBI" id="CHEBI:29105"/>
    </ligand>
</feature>
<dbReference type="InterPro" id="IPR026590">
    <property type="entry name" value="Ssirtuin_cat_dom"/>
</dbReference>
<feature type="active site" description="Proton acceptor" evidence="4">
    <location>
        <position position="133"/>
    </location>
</feature>
<dbReference type="CDD" id="cd01407">
    <property type="entry name" value="SIR2-fam"/>
    <property type="match status" value="1"/>
</dbReference>
<dbReference type="EC" id="2.3.1.286" evidence="1"/>
<dbReference type="InterPro" id="IPR050134">
    <property type="entry name" value="NAD-dep_sirtuin_deacylases"/>
</dbReference>
<evidence type="ECO:0000313" key="6">
    <source>
        <dbReference type="EMBL" id="OAT85609.1"/>
    </source>
</evidence>
<feature type="domain" description="Deacetylase sirtuin-type" evidence="5">
    <location>
        <begin position="11"/>
        <end position="260"/>
    </location>
</feature>
<evidence type="ECO:0000256" key="3">
    <source>
        <dbReference type="ARBA" id="ARBA00023027"/>
    </source>
</evidence>
<organism evidence="6 7">
    <name type="scientific">Desulfotomaculum copahuensis</name>
    <dbReference type="NCBI Taxonomy" id="1838280"/>
    <lineage>
        <taxon>Bacteria</taxon>
        <taxon>Bacillati</taxon>
        <taxon>Bacillota</taxon>
        <taxon>Clostridia</taxon>
        <taxon>Eubacteriales</taxon>
        <taxon>Desulfotomaculaceae</taxon>
        <taxon>Desulfotomaculum</taxon>
    </lineage>
</organism>
<gene>
    <name evidence="6" type="ORF">A6M21_05710</name>
</gene>
<dbReference type="PANTHER" id="PTHR11085">
    <property type="entry name" value="NAD-DEPENDENT PROTEIN DEACYLASE SIRTUIN-5, MITOCHONDRIAL-RELATED"/>
    <property type="match status" value="1"/>
</dbReference>
<keyword evidence="4" id="KW-0862">Zinc</keyword>
<evidence type="ECO:0000256" key="1">
    <source>
        <dbReference type="ARBA" id="ARBA00012928"/>
    </source>
</evidence>
<evidence type="ECO:0000256" key="4">
    <source>
        <dbReference type="PROSITE-ProRule" id="PRU00236"/>
    </source>
</evidence>
<dbReference type="Gene3D" id="3.30.1600.10">
    <property type="entry name" value="SIR2/SIRT2 'Small Domain"/>
    <property type="match status" value="1"/>
</dbReference>
<dbReference type="Proteomes" id="UP000078532">
    <property type="component" value="Unassembled WGS sequence"/>
</dbReference>
<accession>A0A1B7LHE3</accession>
<feature type="binding site" evidence="4">
    <location>
        <position position="165"/>
    </location>
    <ligand>
        <name>Zn(2+)</name>
        <dbReference type="ChEBI" id="CHEBI:29105"/>
    </ligand>
</feature>
<dbReference type="STRING" id="1838280.A6M21_05710"/>
<proteinExistence type="predicted"/>
<keyword evidence="3" id="KW-0520">NAD</keyword>
<protein>
    <recommendedName>
        <fullName evidence="1">protein acetyllysine N-acetyltransferase</fullName>
        <ecNumber evidence="1">2.3.1.286</ecNumber>
    </recommendedName>
</protein>
<dbReference type="Gene3D" id="3.40.50.1220">
    <property type="entry name" value="TPP-binding domain"/>
    <property type="match status" value="1"/>
</dbReference>
<reference evidence="6 7" key="1">
    <citation type="submission" date="2016-04" db="EMBL/GenBank/DDBJ databases">
        <authorList>
            <person name="Evans L.H."/>
            <person name="Alamgir A."/>
            <person name="Owens N."/>
            <person name="Weber N.D."/>
            <person name="Virtaneva K."/>
            <person name="Barbian K."/>
            <person name="Babar A."/>
            <person name="Rosenke K."/>
        </authorList>
    </citation>
    <scope>NUCLEOTIDE SEQUENCE [LARGE SCALE GENOMIC DNA]</scope>
    <source>
        <strain evidence="6 7">LMa1</strain>
    </source>
</reference>
<keyword evidence="4" id="KW-0479">Metal-binding</keyword>
<keyword evidence="2" id="KW-0808">Transferase</keyword>
<dbReference type="InterPro" id="IPR029035">
    <property type="entry name" value="DHS-like_NAD/FAD-binding_dom"/>
</dbReference>
<evidence type="ECO:0000313" key="7">
    <source>
        <dbReference type="Proteomes" id="UP000078532"/>
    </source>
</evidence>
<dbReference type="Pfam" id="PF02146">
    <property type="entry name" value="SIR2"/>
    <property type="match status" value="1"/>
</dbReference>